<protein>
    <submittedName>
        <fullName evidence="2">Peptidase S41</fullName>
    </submittedName>
</protein>
<feature type="non-terminal residue" evidence="2">
    <location>
        <position position="1"/>
    </location>
</feature>
<dbReference type="EMBL" id="VWFO01000361">
    <property type="protein sequence ID" value="KAA4654491.1"/>
    <property type="molecule type" value="Genomic_DNA"/>
</dbReference>
<proteinExistence type="predicted"/>
<evidence type="ECO:0000256" key="1">
    <source>
        <dbReference type="SAM" id="MobiDB-lite"/>
    </source>
</evidence>
<sequence length="152" mass="16676">GTTAGAAEMLLTSLYKEDQAPNIIVMGSASKGQTVATEQFINETYRWSVNPVVCTVYNSDHDAGEDAFVLVPSDKFKISETSINGTTDYSQFLPFGNPKERMLSIAIQTLEGTYPPKDEDKEEETRSTKSIKIEKSVSSPASRRFAGGLRIK</sequence>
<dbReference type="AlphaFoldDB" id="A0A642C3V8"/>
<organism evidence="2 3">
    <name type="scientific">Bacteroides ovatus</name>
    <dbReference type="NCBI Taxonomy" id="28116"/>
    <lineage>
        <taxon>Bacteria</taxon>
        <taxon>Pseudomonadati</taxon>
        <taxon>Bacteroidota</taxon>
        <taxon>Bacteroidia</taxon>
        <taxon>Bacteroidales</taxon>
        <taxon>Bacteroidaceae</taxon>
        <taxon>Bacteroides</taxon>
    </lineage>
</organism>
<dbReference type="Gene3D" id="3.90.226.10">
    <property type="entry name" value="2-enoyl-CoA Hydratase, Chain A, domain 1"/>
    <property type="match status" value="1"/>
</dbReference>
<dbReference type="Proteomes" id="UP000435985">
    <property type="component" value="Unassembled WGS sequence"/>
</dbReference>
<feature type="region of interest" description="Disordered" evidence="1">
    <location>
        <begin position="111"/>
        <end position="152"/>
    </location>
</feature>
<gene>
    <name evidence="2" type="ORF">F3B98_29850</name>
</gene>
<comment type="caution">
    <text evidence="2">The sequence shown here is derived from an EMBL/GenBank/DDBJ whole genome shotgun (WGS) entry which is preliminary data.</text>
</comment>
<dbReference type="Gene3D" id="3.30.750.170">
    <property type="match status" value="1"/>
</dbReference>
<accession>A0A642C3V8</accession>
<reference evidence="2 3" key="1">
    <citation type="journal article" date="2019" name="Nat. Med.">
        <title>A library of human gut bacterial isolates paired with longitudinal multiomics data enables mechanistic microbiome research.</title>
        <authorList>
            <person name="Poyet M."/>
            <person name="Groussin M."/>
            <person name="Gibbons S.M."/>
            <person name="Avila-Pacheco J."/>
            <person name="Jiang X."/>
            <person name="Kearney S.M."/>
            <person name="Perrotta A.R."/>
            <person name="Berdy B."/>
            <person name="Zhao S."/>
            <person name="Lieberman T.D."/>
            <person name="Swanson P.K."/>
            <person name="Smith M."/>
            <person name="Roesemann S."/>
            <person name="Alexander J.E."/>
            <person name="Rich S.A."/>
            <person name="Livny J."/>
            <person name="Vlamakis H."/>
            <person name="Clish C."/>
            <person name="Bullock K."/>
            <person name="Deik A."/>
            <person name="Scott J."/>
            <person name="Pierce K.A."/>
            <person name="Xavier R.J."/>
            <person name="Alm E.J."/>
        </authorList>
    </citation>
    <scope>NUCLEOTIDE SEQUENCE [LARGE SCALE GENOMIC DNA]</scope>
    <source>
        <strain evidence="2 3">BIOML-A14</strain>
    </source>
</reference>
<evidence type="ECO:0000313" key="3">
    <source>
        <dbReference type="Proteomes" id="UP000435985"/>
    </source>
</evidence>
<feature type="compositionally biased region" description="Basic and acidic residues" evidence="1">
    <location>
        <begin position="116"/>
        <end position="135"/>
    </location>
</feature>
<name>A0A642C3V8_BACOV</name>
<evidence type="ECO:0000313" key="2">
    <source>
        <dbReference type="EMBL" id="KAA4654491.1"/>
    </source>
</evidence>